<keyword evidence="2" id="KW-1185">Reference proteome</keyword>
<dbReference type="EMBL" id="JBHTBX010000015">
    <property type="protein sequence ID" value="MFC7436202.1"/>
    <property type="molecule type" value="Genomic_DNA"/>
</dbReference>
<organism evidence="1 2">
    <name type="scientific">Hydrogenophaga bisanensis</name>
    <dbReference type="NCBI Taxonomy" id="439611"/>
    <lineage>
        <taxon>Bacteria</taxon>
        <taxon>Pseudomonadati</taxon>
        <taxon>Pseudomonadota</taxon>
        <taxon>Betaproteobacteria</taxon>
        <taxon>Burkholderiales</taxon>
        <taxon>Comamonadaceae</taxon>
        <taxon>Hydrogenophaga</taxon>
    </lineage>
</organism>
<accession>A0ABW2RDT0</accession>
<comment type="caution">
    <text evidence="1">The sequence shown here is derived from an EMBL/GenBank/DDBJ whole genome shotgun (WGS) entry which is preliminary data.</text>
</comment>
<name>A0ABW2RDT0_9BURK</name>
<sequence length="76" mass="8368">MFKPTIEITSRNELRHGIPVRFLYRGFTVARLRTGEGMCFWSACKGGSGAQANPDLAATQPTQIIDKIDAMLRLAA</sequence>
<dbReference type="RefSeq" id="WP_382259678.1">
    <property type="nucleotide sequence ID" value="NZ_JBHTBX010000015.1"/>
</dbReference>
<reference evidence="2" key="1">
    <citation type="journal article" date="2019" name="Int. J. Syst. Evol. Microbiol.">
        <title>The Global Catalogue of Microorganisms (GCM) 10K type strain sequencing project: providing services to taxonomists for standard genome sequencing and annotation.</title>
        <authorList>
            <consortium name="The Broad Institute Genomics Platform"/>
            <consortium name="The Broad Institute Genome Sequencing Center for Infectious Disease"/>
            <person name="Wu L."/>
            <person name="Ma J."/>
        </authorList>
    </citation>
    <scope>NUCLEOTIDE SEQUENCE [LARGE SCALE GENOMIC DNA]</scope>
    <source>
        <strain evidence="2">CCUG 54518</strain>
    </source>
</reference>
<dbReference type="Proteomes" id="UP001596495">
    <property type="component" value="Unassembled WGS sequence"/>
</dbReference>
<proteinExistence type="predicted"/>
<evidence type="ECO:0000313" key="1">
    <source>
        <dbReference type="EMBL" id="MFC7436202.1"/>
    </source>
</evidence>
<gene>
    <name evidence="1" type="ORF">ACFQNJ_16970</name>
</gene>
<evidence type="ECO:0000313" key="2">
    <source>
        <dbReference type="Proteomes" id="UP001596495"/>
    </source>
</evidence>
<protein>
    <submittedName>
        <fullName evidence="1">Uncharacterized protein</fullName>
    </submittedName>
</protein>